<dbReference type="GO" id="GO:0005576">
    <property type="term" value="C:extracellular region"/>
    <property type="evidence" value="ECO:0007669"/>
    <property type="project" value="UniProtKB-SubCell"/>
</dbReference>
<evidence type="ECO:0000256" key="2">
    <source>
        <dbReference type="ARBA" id="ARBA00022525"/>
    </source>
</evidence>
<feature type="compositionally biased region" description="Polar residues" evidence="4">
    <location>
        <begin position="790"/>
        <end position="806"/>
    </location>
</feature>
<dbReference type="EMBL" id="JAQQBR010000006">
    <property type="protein sequence ID" value="KAK0174421.1"/>
    <property type="molecule type" value="Genomic_DNA"/>
</dbReference>
<feature type="compositionally biased region" description="Low complexity" evidence="4">
    <location>
        <begin position="2206"/>
        <end position="2219"/>
    </location>
</feature>
<comment type="caution">
    <text evidence="6">The sequence shown here is derived from an EMBL/GenBank/DDBJ whole genome shotgun (WGS) entry which is preliminary data.</text>
</comment>
<reference evidence="6" key="2">
    <citation type="submission" date="2023-03" db="EMBL/GenBank/DDBJ databases">
        <authorList>
            <person name="Inwood S.N."/>
            <person name="Skelly J.G."/>
            <person name="Guhlin J."/>
            <person name="Harrop T.W.R."/>
            <person name="Goldson S.G."/>
            <person name="Dearden P.K."/>
        </authorList>
    </citation>
    <scope>NUCLEOTIDE SEQUENCE</scope>
    <source>
        <strain evidence="6">Lincoln</strain>
        <tissue evidence="6">Whole body</tissue>
    </source>
</reference>
<feature type="compositionally biased region" description="Low complexity" evidence="4">
    <location>
        <begin position="1384"/>
        <end position="1408"/>
    </location>
</feature>
<feature type="compositionally biased region" description="Polar residues" evidence="4">
    <location>
        <begin position="2099"/>
        <end position="2109"/>
    </location>
</feature>
<feature type="region of interest" description="Disordered" evidence="4">
    <location>
        <begin position="2516"/>
        <end position="2570"/>
    </location>
</feature>
<evidence type="ECO:0000313" key="7">
    <source>
        <dbReference type="Proteomes" id="UP001168972"/>
    </source>
</evidence>
<feature type="compositionally biased region" description="Polar residues" evidence="4">
    <location>
        <begin position="637"/>
        <end position="652"/>
    </location>
</feature>
<feature type="compositionally biased region" description="Basic and acidic residues" evidence="4">
    <location>
        <begin position="675"/>
        <end position="687"/>
    </location>
</feature>
<feature type="compositionally biased region" description="Basic and acidic residues" evidence="4">
    <location>
        <begin position="437"/>
        <end position="450"/>
    </location>
</feature>
<dbReference type="Proteomes" id="UP001168972">
    <property type="component" value="Unassembled WGS sequence"/>
</dbReference>
<comment type="subcellular location">
    <subcellularLocation>
        <location evidence="1">Secreted</location>
    </subcellularLocation>
</comment>
<dbReference type="PANTHER" id="PTHR46698:SF3">
    <property type="entry name" value="TENECTIN ISOFORM 1-RELATED"/>
    <property type="match status" value="1"/>
</dbReference>
<dbReference type="InterPro" id="IPR052424">
    <property type="entry name" value="Kielin_Chordin-BMP_Reg"/>
</dbReference>
<feature type="region of interest" description="Disordered" evidence="4">
    <location>
        <begin position="1163"/>
        <end position="1357"/>
    </location>
</feature>
<feature type="compositionally biased region" description="Polar residues" evidence="4">
    <location>
        <begin position="2260"/>
        <end position="2287"/>
    </location>
</feature>
<feature type="compositionally biased region" description="Polar residues" evidence="4">
    <location>
        <begin position="2444"/>
        <end position="2467"/>
    </location>
</feature>
<dbReference type="Gene3D" id="6.20.200.20">
    <property type="match status" value="1"/>
</dbReference>
<feature type="region of interest" description="Disordered" evidence="4">
    <location>
        <begin position="2324"/>
        <end position="2501"/>
    </location>
</feature>
<feature type="compositionally biased region" description="Polar residues" evidence="4">
    <location>
        <begin position="822"/>
        <end position="836"/>
    </location>
</feature>
<feature type="compositionally biased region" description="Low complexity" evidence="4">
    <location>
        <begin position="858"/>
        <end position="872"/>
    </location>
</feature>
<feature type="region of interest" description="Disordered" evidence="4">
    <location>
        <begin position="1370"/>
        <end position="1507"/>
    </location>
</feature>
<feature type="compositionally biased region" description="Polar residues" evidence="4">
    <location>
        <begin position="451"/>
        <end position="465"/>
    </location>
</feature>
<feature type="region of interest" description="Disordered" evidence="4">
    <location>
        <begin position="1681"/>
        <end position="1721"/>
    </location>
</feature>
<gene>
    <name evidence="6" type="ORF">PV327_010190</name>
</gene>
<feature type="compositionally biased region" description="Low complexity" evidence="4">
    <location>
        <begin position="1076"/>
        <end position="1086"/>
    </location>
</feature>
<sequence>MAEIQVTVSRSIMIVEISIEAPVYDEDTQVAEYEGVGTGCHYNFQDYEEGDRIMTNEPCLNCTCHNRMLMCYLRVCPQFTKAIGQNCKVEKRPDQCCPVITCPEVPVQLLTSTTSAPSDLTEVGFHDNYGCSINNKFYADGAQLPTDPNNPCELCYCIRNRTTCTMQQCTLNIAQCNPVYHVGICCPVKYDCDYNEETKTTLGTTPGLIMTTTITPDVVSPRCSYKGKMFNDGDLIYSTEACHHCYCFRGDIACAIQDCGKPMETHGKNCTASTPPEGECCPTTYECESTNESAEDENQQKATHDENEIVATQASLPMKEEDLEQKYEEDFPGANNAISQDSQVHEEITIKSIETTTTTESTTEKENNQVPEKETPTSVFEDNAVPQEPIMPEIHVDEATQSTDEFNIPTKPIDSIEVVDQTQSTTISNEVEATRAPTKEKPTEVLEVHTETSILSSEKPSTNLPARSEDQFPLQQPTIQPEEILTTTPNIKNEFSETAVTVPVITETENNNKVEEKPITHVFDSNEIPKVPKSDEETNVEEIAAPGETTTIMTDSETEKKKLDEAETEASSSEMPEASTESKLEAGLSETEMPEAINEDKLTTQPSAASDITDRIPEQESTTTGKLEEMPKEETPTTHSIAEQPMSTQAVPTTEIVESKITDIPTVGPSGIVTETREPVNEDHDNESASEVQVTEGYDKQGVSEETQTAENLMTDKPEVAMETFTEAPVPKSEEKPEQPQVSDTEPTALNTGAATIEPETQMPGEHIQRIPPTPIEVSMTEGPIEHGEQSTQAIESEVIPTTYSTEAPEDEIPMKGLEVSGEQSSEEAMSPATSTEIDKQSESSEESLEEDNEKTDSPSTPSEHSTSTEFSTEVKNEITTEEQITELPMEKEIIIPNVEEKPSVGKPVEEPVEEKSTEKTSMGEEITKEKPVEETSTVMKLPESVEETQTTEIQTLKADQDQTTLRPQEPSTATIGEEILTSTFNESSSTSVPVEIEHTDGTTITEEVFEPSVTPSIPEFSTKDTNVDQIPSDKSQSTELPIPQENATEMEQSIQPVIDGTPEIKPEEALKPTDESISTSEQSTTEFDKSDDAINQQPELSTIMEKIKPTEMSVIEQKPAEGASLTPIDLPMNDTTEEKYTTGPITEIQTIETVTESTITEKETLGGDEVQQTQKPSVVSEETEITITVEKSTEPAIFEKEPSDQIATTTEQDLKPDENLSEAGIVAVTVPETNELPTDIPSESKPEESSSEKTHVTPLLEEQDKSTEMPISEEQPISITTESSISGEKSTENTITSEIMPISVTEQQPNEEPVKITEIFTESPVDDTTHAQSNIPEENSSEKPISTPAENLEPEKRPIEASVANVTHAEVIPVKSIGEPTVTSIPTKEPTSESTSELSTESIATTIENKESGEFHETHELPSESITEPAIINEETTTNSEPPNKSLSTESNTELVITDEQTTVFDAEQTEKSKDEQEENQEGIAPSLTTSPTVAIEKGTKPPIPHETEISVEEIQITTDATVSESSTKLPTEEEKPHAVPELIPSNEQQFGMSTENSMQSVESTDKFAEEPSLSTETSDEILPTTFEDLKPLGIPGEGNCLMDGETYTNNSVIPPIKSCQISCRCVSSIVECESVQCPPPPKHDANCMPVLMRGDTCCPTYTCETVPTSSLEADNQMAEEHLTTEKPVHEAETEAPSTDKIPSDDATAANEVTKPSEEQVTVFYDQKESTSVTPAESSSTVESEINVTVEPLNIAPGMSNESTEHTKSPELTTTEVIPEIETSSTLPQDKIELTKPAELDNEHVVPSLDNRVSEHDKVDTVTEEGMDVKIKPTTDSHAPEGDNEEVVSVLKDDGHSISILNNTRTESATISPEKIDESPMSTVVHDGISTDTSEFVTPSSSEAQEISTISEESFVTKEKPTTIIVESPIENIDETSEKYQEGSSSSEHPSELTSTSTIAELSTENSVTEKTEANDNVSSYGEEQTGSTSSDIEMTTSPLAEKSDVKPPNGTLPVSNTDTPMVTEEHKDLSENPIEIPKTEKPEEQGITIVPSDDKITVPAIPLEHSITKESTTAGAISEETTEPFIISQDEAEKSTESPQSHETASSEPVDPSVTASSSIAPESSEQTKPSMTDIYKEQTVEPFSSELTETSINEFNAVTTPSMNEAGVTETSVIMNKPHEEHTSSASLPNVTESEESSEETAKTTSPSTESSILESESTEGETEQYLTTPLANIVPVESELSTEKYHTEEHEKATEGITNITQIPEIESQTETAIANNETSETPVTADEQLTGVPLEMQPSPTADILPEHVNASVIVTEKTEEATKLPEEETSSLPATPELSPVPKIPTEEHVLPTETSAETVTDFSNKEPPTEASAEATESPTTSSVISETAESKPVSQEKPIGTSVEDEKETTTKIKVETPPTIEEMSTAEITKETESLETTSPIEDTLSTVLPTIVESSTPAEEISPMTSADEKPTNILTNVSDESTTTPAILSSTKEAVTQSVVVELTTQPSAGSFDEHTMTPVESETSEKNPAMEIQPSKESEHTTDETKPADLPVGSIDDDTQHPISDPSLIFEHGENEGQQVIEPEIVQEHVTETEKNLTSLDHGYIPPSTTEAPIGGEYPEQSVSGEENPHFPINGGTHLNPEEDYDEDDQAVYGPGTCRYGGKVYVSAQQIPRDDPCDFCFCFRGDIICLQQSCPPPIPGCHEEPISGFCCPRYECPVSMATSLNITTTTTTTTTTLPPHFLSHAYKGATRRSGCQIRGQAYKVGEVIQSASGPCLHCICGGDGNMKCEPRICTPEPMIRQMIAAATAKRRR</sequence>
<feature type="region of interest" description="Disordered" evidence="4">
    <location>
        <begin position="1893"/>
        <end position="2291"/>
    </location>
</feature>
<feature type="compositionally biased region" description="Basic and acidic residues" evidence="4">
    <location>
        <begin position="1192"/>
        <end position="1204"/>
    </location>
</feature>
<accession>A0AA39FRX1</accession>
<feature type="compositionally biased region" description="Polar residues" evidence="4">
    <location>
        <begin position="1976"/>
        <end position="2000"/>
    </location>
</feature>
<feature type="compositionally biased region" description="Basic and acidic residues" evidence="4">
    <location>
        <begin position="362"/>
        <end position="375"/>
    </location>
</feature>
<feature type="compositionally biased region" description="Polar residues" evidence="4">
    <location>
        <begin position="2359"/>
        <end position="2369"/>
    </location>
</feature>
<feature type="compositionally biased region" description="Polar residues" evidence="4">
    <location>
        <begin position="2144"/>
        <end position="2177"/>
    </location>
</feature>
<evidence type="ECO:0000256" key="3">
    <source>
        <dbReference type="ARBA" id="ARBA00022729"/>
    </source>
</evidence>
<evidence type="ECO:0000256" key="1">
    <source>
        <dbReference type="ARBA" id="ARBA00004613"/>
    </source>
</evidence>
<keyword evidence="3" id="KW-0732">Signal</keyword>
<feature type="compositionally biased region" description="Polar residues" evidence="4">
    <location>
        <begin position="962"/>
        <end position="993"/>
    </location>
</feature>
<feature type="compositionally biased region" description="Basic and acidic residues" evidence="4">
    <location>
        <begin position="1243"/>
        <end position="1256"/>
    </location>
</feature>
<feature type="compositionally biased region" description="Polar residues" evidence="4">
    <location>
        <begin position="2483"/>
        <end position="2501"/>
    </location>
</feature>
<feature type="compositionally biased region" description="Polar residues" evidence="4">
    <location>
        <begin position="1435"/>
        <end position="1465"/>
    </location>
</feature>
<proteinExistence type="predicted"/>
<keyword evidence="2" id="KW-0964">Secreted</keyword>
<feature type="domain" description="VWFC" evidence="5">
    <location>
        <begin position="2668"/>
        <end position="2729"/>
    </location>
</feature>
<feature type="compositionally biased region" description="Basic and acidic residues" evidence="4">
    <location>
        <begin position="2546"/>
        <end position="2559"/>
    </location>
</feature>
<feature type="domain" description="VWFC" evidence="5">
    <location>
        <begin position="221"/>
        <end position="288"/>
    </location>
</feature>
<feature type="compositionally biased region" description="Basic and acidic residues" evidence="4">
    <location>
        <begin position="889"/>
        <end position="934"/>
    </location>
</feature>
<feature type="compositionally biased region" description="Acidic residues" evidence="4">
    <location>
        <begin position="844"/>
        <end position="854"/>
    </location>
</feature>
<feature type="compositionally biased region" description="Polar residues" evidence="4">
    <location>
        <begin position="2116"/>
        <end position="2133"/>
    </location>
</feature>
<feature type="compositionally biased region" description="Basic and acidic residues" evidence="4">
    <location>
        <begin position="1409"/>
        <end position="1423"/>
    </location>
</feature>
<name>A0AA39FRX1_MICHY</name>
<feature type="region of interest" description="Disordered" evidence="4">
    <location>
        <begin position="1117"/>
        <end position="1144"/>
    </location>
</feature>
<evidence type="ECO:0000313" key="6">
    <source>
        <dbReference type="EMBL" id="KAK0174421.1"/>
    </source>
</evidence>
<dbReference type="SUPFAM" id="SSF57603">
    <property type="entry name" value="FnI-like domain"/>
    <property type="match status" value="6"/>
</dbReference>
<dbReference type="Gene3D" id="2.10.70.10">
    <property type="entry name" value="Complement Module, domain 1"/>
    <property type="match status" value="1"/>
</dbReference>
<feature type="compositionally biased region" description="Polar residues" evidence="4">
    <location>
        <begin position="1893"/>
        <end position="1915"/>
    </location>
</feature>
<feature type="region of interest" description="Disordered" evidence="4">
    <location>
        <begin position="352"/>
        <end position="384"/>
    </location>
</feature>
<organism evidence="6 7">
    <name type="scientific">Microctonus hyperodae</name>
    <name type="common">Parasitoid wasp</name>
    <dbReference type="NCBI Taxonomy" id="165561"/>
    <lineage>
        <taxon>Eukaryota</taxon>
        <taxon>Metazoa</taxon>
        <taxon>Ecdysozoa</taxon>
        <taxon>Arthropoda</taxon>
        <taxon>Hexapoda</taxon>
        <taxon>Insecta</taxon>
        <taxon>Pterygota</taxon>
        <taxon>Neoptera</taxon>
        <taxon>Endopterygota</taxon>
        <taxon>Hymenoptera</taxon>
        <taxon>Apocrita</taxon>
        <taxon>Ichneumonoidea</taxon>
        <taxon>Braconidae</taxon>
        <taxon>Euphorinae</taxon>
        <taxon>Microctonus</taxon>
    </lineage>
</organism>
<feature type="compositionally biased region" description="Basic and acidic residues" evidence="4">
    <location>
        <begin position="626"/>
        <end position="636"/>
    </location>
</feature>
<feature type="compositionally biased region" description="Low complexity" evidence="4">
    <location>
        <begin position="1943"/>
        <end position="1959"/>
    </location>
</feature>
<feature type="compositionally biased region" description="Basic and acidic residues" evidence="4">
    <location>
        <begin position="1063"/>
        <end position="1075"/>
    </location>
</feature>
<feature type="region of interest" description="Disordered" evidence="4">
    <location>
        <begin position="416"/>
        <end position="473"/>
    </location>
</feature>
<feature type="compositionally biased region" description="Polar residues" evidence="4">
    <location>
        <begin position="420"/>
        <end position="431"/>
    </location>
</feature>
<feature type="compositionally biased region" description="Low complexity" evidence="4">
    <location>
        <begin position="1273"/>
        <end position="1289"/>
    </location>
</feature>
<feature type="compositionally biased region" description="Basic and acidic residues" evidence="4">
    <location>
        <begin position="2245"/>
        <end position="2258"/>
    </location>
</feature>
<dbReference type="PROSITE" id="PS50184">
    <property type="entry name" value="VWFC_2"/>
    <property type="match status" value="3"/>
</dbReference>
<feature type="compositionally biased region" description="Low complexity" evidence="4">
    <location>
        <begin position="352"/>
        <end position="361"/>
    </location>
</feature>
<dbReference type="SMART" id="SM00214">
    <property type="entry name" value="VWC"/>
    <property type="match status" value="5"/>
</dbReference>
<reference evidence="6" key="1">
    <citation type="journal article" date="2023" name="bioRxiv">
        <title>Scaffold-level genome assemblies of two parasitoid biocontrol wasps reveal the parthenogenesis mechanism and an associated novel virus.</title>
        <authorList>
            <person name="Inwood S."/>
            <person name="Skelly J."/>
            <person name="Guhlin J."/>
            <person name="Harrop T."/>
            <person name="Goldson S."/>
            <person name="Dearden P."/>
        </authorList>
    </citation>
    <scope>NUCLEOTIDE SEQUENCE</scope>
    <source>
        <strain evidence="6">Lincoln</strain>
        <tissue evidence="6">Whole body</tissue>
    </source>
</reference>
<keyword evidence="7" id="KW-1185">Reference proteome</keyword>
<feature type="compositionally biased region" description="Low complexity" evidence="4">
    <location>
        <begin position="1178"/>
        <end position="1191"/>
    </location>
</feature>
<evidence type="ECO:0000256" key="4">
    <source>
        <dbReference type="SAM" id="MobiDB-lite"/>
    </source>
</evidence>
<feature type="compositionally biased region" description="Polar residues" evidence="4">
    <location>
        <begin position="1331"/>
        <end position="1345"/>
    </location>
</feature>
<feature type="region of interest" description="Disordered" evidence="4">
    <location>
        <begin position="527"/>
        <end position="1098"/>
    </location>
</feature>
<feature type="compositionally biased region" description="Basic and acidic residues" evidence="4">
    <location>
        <begin position="1681"/>
        <end position="1694"/>
    </location>
</feature>
<protein>
    <recommendedName>
        <fullName evidence="5">VWFC domain-containing protein</fullName>
    </recommendedName>
</protein>
<dbReference type="PANTHER" id="PTHR46698">
    <property type="entry name" value="CROSSVEINLESS 2"/>
    <property type="match status" value="1"/>
</dbReference>
<dbReference type="InterPro" id="IPR001007">
    <property type="entry name" value="VWF_dom"/>
</dbReference>
<feature type="compositionally biased region" description="Polar residues" evidence="4">
    <location>
        <begin position="740"/>
        <end position="754"/>
    </location>
</feature>
<feature type="compositionally biased region" description="Low complexity" evidence="4">
    <location>
        <begin position="2376"/>
        <end position="2390"/>
    </location>
</feature>
<feature type="domain" description="VWFC" evidence="5">
    <location>
        <begin position="1600"/>
        <end position="1666"/>
    </location>
</feature>
<evidence type="ECO:0000259" key="5">
    <source>
        <dbReference type="PROSITE" id="PS50184"/>
    </source>
</evidence>
<feature type="compositionally biased region" description="Polar residues" evidence="4">
    <location>
        <begin position="1028"/>
        <end position="1056"/>
    </location>
</feature>